<dbReference type="AlphaFoldDB" id="A0AAW6T8M0"/>
<organism evidence="10 11">
    <name type="scientific">Ruicaihuangia caeni</name>
    <dbReference type="NCBI Taxonomy" id="3042517"/>
    <lineage>
        <taxon>Bacteria</taxon>
        <taxon>Bacillati</taxon>
        <taxon>Actinomycetota</taxon>
        <taxon>Actinomycetes</taxon>
        <taxon>Micrococcales</taxon>
        <taxon>Microbacteriaceae</taxon>
        <taxon>Ruicaihuangia</taxon>
    </lineage>
</organism>
<dbReference type="InterPro" id="IPR006091">
    <property type="entry name" value="Acyl-CoA_Oxase/DH_mid-dom"/>
</dbReference>
<dbReference type="InterPro" id="IPR052161">
    <property type="entry name" value="Mycobact_Acyl-CoA_DH"/>
</dbReference>
<accession>A0AAW6T8M0</accession>
<dbReference type="InterPro" id="IPR009100">
    <property type="entry name" value="AcylCoA_DH/oxidase_NM_dom_sf"/>
</dbReference>
<reference evidence="10 11" key="1">
    <citation type="submission" date="2023-04" db="EMBL/GenBank/DDBJ databases">
        <title>Klugiella caeni sp. nov. isolated from the sludge of biochemical tank.</title>
        <authorList>
            <person name="Geng K."/>
        </authorList>
    </citation>
    <scope>NUCLEOTIDE SEQUENCE [LARGE SCALE GENOMIC DNA]</scope>
    <source>
        <strain evidence="10 11">YN-L-19</strain>
    </source>
</reference>
<comment type="similarity">
    <text evidence="2 6">Belongs to the acyl-CoA dehydrogenase family.</text>
</comment>
<evidence type="ECO:0000259" key="9">
    <source>
        <dbReference type="Pfam" id="PF02771"/>
    </source>
</evidence>
<dbReference type="GO" id="GO:0016627">
    <property type="term" value="F:oxidoreductase activity, acting on the CH-CH group of donors"/>
    <property type="evidence" value="ECO:0007669"/>
    <property type="project" value="InterPro"/>
</dbReference>
<evidence type="ECO:0000256" key="1">
    <source>
        <dbReference type="ARBA" id="ARBA00001974"/>
    </source>
</evidence>
<dbReference type="GO" id="GO:0005886">
    <property type="term" value="C:plasma membrane"/>
    <property type="evidence" value="ECO:0007669"/>
    <property type="project" value="TreeGrafter"/>
</dbReference>
<sequence>MSALTETTLDVATWRDEVRGWLKAHLPADLTEPGALTGPEALHRRRAWERELYDGGYAAIHWPKEYGGRGMGAAHRMIFQEEYERIGAPPRLNIQGLMLVGPTLMEHGTDAQRQRWLDAILRCEQVWCQGFSEPDAGSDLASLRTAARIEGDRYIINGQKIWTSGATYADWMFALVRTNPEAPKHRGISAVLIDMRTPGISVRPIRQINGRGTFSEVFFDNVEVPVANTIGAVDDGWNVAMGALLLERGIGRRSYVKYVPLLRTLSSLTTSTGAGRDGAALEELGTHVMQVSKYRHHVGRTLAESSNGAFGPEASLNKLFWSEMEAALYESGMKLLNDLSALSDDSAVLDGYGRWEAEYWHARATRIFAGSNQIQKNIIAERVLGLPKEKR</sequence>
<dbReference type="GO" id="GO:0050660">
    <property type="term" value="F:flavin adenine dinucleotide binding"/>
    <property type="evidence" value="ECO:0007669"/>
    <property type="project" value="InterPro"/>
</dbReference>
<dbReference type="Proteomes" id="UP001321506">
    <property type="component" value="Unassembled WGS sequence"/>
</dbReference>
<dbReference type="PANTHER" id="PTHR43292">
    <property type="entry name" value="ACYL-COA DEHYDROGENASE"/>
    <property type="match status" value="1"/>
</dbReference>
<evidence type="ECO:0000256" key="5">
    <source>
        <dbReference type="ARBA" id="ARBA00023002"/>
    </source>
</evidence>
<dbReference type="InterPro" id="IPR037069">
    <property type="entry name" value="AcylCoA_DH/ox_N_sf"/>
</dbReference>
<dbReference type="EMBL" id="JASATX010000002">
    <property type="protein sequence ID" value="MDI2098698.1"/>
    <property type="molecule type" value="Genomic_DNA"/>
</dbReference>
<keyword evidence="4 6" id="KW-0274">FAD</keyword>
<dbReference type="SUPFAM" id="SSF47203">
    <property type="entry name" value="Acyl-CoA dehydrogenase C-terminal domain-like"/>
    <property type="match status" value="1"/>
</dbReference>
<dbReference type="Gene3D" id="1.20.140.10">
    <property type="entry name" value="Butyryl-CoA Dehydrogenase, subunit A, domain 3"/>
    <property type="match status" value="1"/>
</dbReference>
<comment type="caution">
    <text evidence="10">The sequence shown here is derived from an EMBL/GenBank/DDBJ whole genome shotgun (WGS) entry which is preliminary data.</text>
</comment>
<evidence type="ECO:0000256" key="4">
    <source>
        <dbReference type="ARBA" id="ARBA00022827"/>
    </source>
</evidence>
<evidence type="ECO:0000313" key="10">
    <source>
        <dbReference type="EMBL" id="MDI2098698.1"/>
    </source>
</evidence>
<dbReference type="Pfam" id="PF02770">
    <property type="entry name" value="Acyl-CoA_dh_M"/>
    <property type="match status" value="1"/>
</dbReference>
<dbReference type="InterPro" id="IPR009075">
    <property type="entry name" value="AcylCo_DH/oxidase_C"/>
</dbReference>
<dbReference type="Pfam" id="PF02771">
    <property type="entry name" value="Acyl-CoA_dh_N"/>
    <property type="match status" value="1"/>
</dbReference>
<evidence type="ECO:0000256" key="6">
    <source>
        <dbReference type="RuleBase" id="RU362125"/>
    </source>
</evidence>
<dbReference type="Pfam" id="PF00441">
    <property type="entry name" value="Acyl-CoA_dh_1"/>
    <property type="match status" value="1"/>
</dbReference>
<evidence type="ECO:0000259" key="8">
    <source>
        <dbReference type="Pfam" id="PF02770"/>
    </source>
</evidence>
<comment type="cofactor">
    <cofactor evidence="1 6">
        <name>FAD</name>
        <dbReference type="ChEBI" id="CHEBI:57692"/>
    </cofactor>
</comment>
<dbReference type="FunFam" id="2.40.110.10:FF:000011">
    <property type="entry name" value="Acyl-CoA dehydrogenase FadE34"/>
    <property type="match status" value="1"/>
</dbReference>
<evidence type="ECO:0000256" key="3">
    <source>
        <dbReference type="ARBA" id="ARBA00022630"/>
    </source>
</evidence>
<keyword evidence="5 6" id="KW-0560">Oxidoreductase</keyword>
<protein>
    <submittedName>
        <fullName evidence="10">Acyl-CoA dehydrogenase family protein</fullName>
    </submittedName>
</protein>
<dbReference type="InterPro" id="IPR046373">
    <property type="entry name" value="Acyl-CoA_Oxase/DH_mid-dom_sf"/>
</dbReference>
<feature type="domain" description="Acyl-CoA dehydrogenase/oxidase N-terminal" evidence="9">
    <location>
        <begin position="14"/>
        <end position="122"/>
    </location>
</feature>
<dbReference type="InterPro" id="IPR036250">
    <property type="entry name" value="AcylCo_DH-like_C"/>
</dbReference>
<dbReference type="Gene3D" id="2.40.110.10">
    <property type="entry name" value="Butyryl-CoA Dehydrogenase, subunit A, domain 2"/>
    <property type="match status" value="1"/>
</dbReference>
<dbReference type="PANTHER" id="PTHR43292:SF3">
    <property type="entry name" value="ACYL-COA DEHYDROGENASE FADE29"/>
    <property type="match status" value="1"/>
</dbReference>
<dbReference type="RefSeq" id="WP_281488476.1">
    <property type="nucleotide sequence ID" value="NZ_JASATX010000002.1"/>
</dbReference>
<keyword evidence="11" id="KW-1185">Reference proteome</keyword>
<feature type="domain" description="Acyl-CoA oxidase/dehydrogenase middle" evidence="8">
    <location>
        <begin position="128"/>
        <end position="222"/>
    </location>
</feature>
<evidence type="ECO:0000256" key="2">
    <source>
        <dbReference type="ARBA" id="ARBA00009347"/>
    </source>
</evidence>
<keyword evidence="3 6" id="KW-0285">Flavoprotein</keyword>
<dbReference type="SUPFAM" id="SSF56645">
    <property type="entry name" value="Acyl-CoA dehydrogenase NM domain-like"/>
    <property type="match status" value="1"/>
</dbReference>
<dbReference type="InterPro" id="IPR013786">
    <property type="entry name" value="AcylCoA_DH/ox_N"/>
</dbReference>
<proteinExistence type="inferred from homology"/>
<dbReference type="Gene3D" id="1.10.540.10">
    <property type="entry name" value="Acyl-CoA dehydrogenase/oxidase, N-terminal domain"/>
    <property type="match status" value="1"/>
</dbReference>
<evidence type="ECO:0000259" key="7">
    <source>
        <dbReference type="Pfam" id="PF00441"/>
    </source>
</evidence>
<feature type="domain" description="Acyl-CoA dehydrogenase/oxidase C-terminal" evidence="7">
    <location>
        <begin position="234"/>
        <end position="384"/>
    </location>
</feature>
<evidence type="ECO:0000313" key="11">
    <source>
        <dbReference type="Proteomes" id="UP001321506"/>
    </source>
</evidence>
<gene>
    <name evidence="10" type="ORF">QF206_06935</name>
</gene>
<name>A0AAW6T8M0_9MICO</name>